<proteinExistence type="predicted"/>
<reference evidence="5" key="1">
    <citation type="submission" date="2016-11" db="UniProtKB">
        <authorList>
            <consortium name="WormBaseParasite"/>
        </authorList>
    </citation>
    <scope>IDENTIFICATION</scope>
</reference>
<evidence type="ECO:0000313" key="4">
    <source>
        <dbReference type="Proteomes" id="UP000095281"/>
    </source>
</evidence>
<feature type="region of interest" description="Disordered" evidence="1">
    <location>
        <begin position="347"/>
        <end position="452"/>
    </location>
</feature>
<name>A0A1I8BZ98_MELHA</name>
<keyword evidence="3" id="KW-0732">Signal</keyword>
<feature type="transmembrane region" description="Helical" evidence="2">
    <location>
        <begin position="314"/>
        <end position="340"/>
    </location>
</feature>
<evidence type="ECO:0000256" key="2">
    <source>
        <dbReference type="SAM" id="Phobius"/>
    </source>
</evidence>
<dbReference type="WBParaSite" id="MhA1_Contig824.frz3.gene16">
    <property type="protein sequence ID" value="MhA1_Contig824.frz3.gene16"/>
    <property type="gene ID" value="MhA1_Contig824.frz3.gene16"/>
</dbReference>
<accession>A0A1I8BZ98</accession>
<protein>
    <submittedName>
        <fullName evidence="5">Uncharacterized protein</fullName>
    </submittedName>
</protein>
<dbReference type="Proteomes" id="UP000095281">
    <property type="component" value="Unplaced"/>
</dbReference>
<feature type="compositionally biased region" description="Basic and acidic residues" evidence="1">
    <location>
        <begin position="359"/>
        <end position="370"/>
    </location>
</feature>
<dbReference type="AlphaFoldDB" id="A0A1I8BZ98"/>
<keyword evidence="2" id="KW-0812">Transmembrane</keyword>
<keyword evidence="2" id="KW-0472">Membrane</keyword>
<feature type="chain" id="PRO_5009316324" evidence="3">
    <location>
        <begin position="18"/>
        <end position="452"/>
    </location>
</feature>
<evidence type="ECO:0000256" key="1">
    <source>
        <dbReference type="SAM" id="MobiDB-lite"/>
    </source>
</evidence>
<keyword evidence="2" id="KW-1133">Transmembrane helix</keyword>
<organism evidence="4 5">
    <name type="scientific">Meloidogyne hapla</name>
    <name type="common">Root-knot nematode worm</name>
    <dbReference type="NCBI Taxonomy" id="6305"/>
    <lineage>
        <taxon>Eukaryota</taxon>
        <taxon>Metazoa</taxon>
        <taxon>Ecdysozoa</taxon>
        <taxon>Nematoda</taxon>
        <taxon>Chromadorea</taxon>
        <taxon>Rhabditida</taxon>
        <taxon>Tylenchina</taxon>
        <taxon>Tylenchomorpha</taxon>
        <taxon>Tylenchoidea</taxon>
        <taxon>Meloidogynidae</taxon>
        <taxon>Meloidogyninae</taxon>
        <taxon>Meloidogyne</taxon>
    </lineage>
</organism>
<evidence type="ECO:0000256" key="3">
    <source>
        <dbReference type="SAM" id="SignalP"/>
    </source>
</evidence>
<feature type="compositionally biased region" description="Polar residues" evidence="1">
    <location>
        <begin position="424"/>
        <end position="440"/>
    </location>
</feature>
<sequence>MALMIVLLLLPVQVNNAKDGGKKSKSKIVGLAEHKLDEKNKVILAENSDVVKTVKDIKHYKKHFDYHCDVDLGDENILLRYNNDGKVKENGCTVDLLTSKTKKSGIKFKVGVNFVGECLTNLMDDNIIPFVYSLTNEEIEEHHSGPITSNKVCEGCGDKNKCITRTGLEVGWKEEIDGSISVISRPIGEPQNISLQLEHEEDDELVEIEMEIKEIKKRPKISVKPKASFNGKFSCLEDNEKSIISPNIWEIDGTSPDLEKKNLFVFHLLPLSASLKKNGHETGCGLYIKFSLKDFALLTVKTDDSKSSDGSLNLWILISVAVFIVILLSILAIVLVYFICKKKSSKENKIDSPYTPPRKPSDPKLKDPKPKPKRKVKTEDKYETITTKISQPDLFAKKGQKPGTKPIAKTAIKNDTKTGKTKTIGPTQRSMATTKVTQMGNGDEDPKSHNVQ</sequence>
<keyword evidence="4" id="KW-1185">Reference proteome</keyword>
<evidence type="ECO:0000313" key="5">
    <source>
        <dbReference type="WBParaSite" id="MhA1_Contig824.frz3.gene16"/>
    </source>
</evidence>
<feature type="signal peptide" evidence="3">
    <location>
        <begin position="1"/>
        <end position="17"/>
    </location>
</feature>